<sequence length="731" mass="85161">MKLLPSHFVKGKYLQKLLLLASTCTFHYVNDNSGNLSNNFESLFELSSAQQSIHLLTTDRPDRYLHQNATYNNWYLNNTYQSGFFKERKYKRGYWELFKLSKYSKACQLQIVDVQKNWRQLFYYFYLFLLRRSGNSAPTPNYILLIPSKLTGNITSLALRRGYKRVDVYTNDNLIATERIVKVRAPLPIFCLTNEQIYLIPFVLITTFHVQGFNVHPFTGYILPFRAFEIEDKISADHVEMIWKTKYLLETTKFKRVQNVERFLFEKWNKALQLYFLGIRLAENSMEYQLSLLNLSTISLQRRPLHADKFSKDYLQLIKQHPYIFRYGLTFEGFRYAVFIDVARIQSQFLVNLKALLLPFSTRLWVLAILTLVCISIIIYKAGNHRPIFYTFAILLEQGEVTLQSKSSLVIAIPMLLLLGFILRLSYTSSMYSHLTVEPKYQVPQSFDEGVLNANYYTLAEPHIVSGVFHRMSYDYNNTTQKYIVTNFTHQLLRNLAKRIYTLELLPIFLDVAYTNVSTESQLTSLANHNNTLFVEKLCVLAHVDVQKYGYFRLSPCKSEFVVADKFVYIFGDPVIVKDDSTGVDIFTTVLFGNKLMFKNNEPSVFHTMKGWVATHDLATEMADDIGGKLEQAGILNKWRQLQNFFLLLKSWRNTREWVTFRGRFNCNLVQVAYDLLEDLGLAERIGQVMSTKRLEVVTNRALTPVWLLFFLAIAASVVEFACEITSYKFV</sequence>
<protein>
    <submittedName>
        <fullName evidence="2">Uncharacterized protein</fullName>
    </submittedName>
</protein>
<reference evidence="2 3" key="1">
    <citation type="submission" date="2024-08" db="EMBL/GenBank/DDBJ databases">
        <authorList>
            <person name="Cucini C."/>
            <person name="Frati F."/>
        </authorList>
    </citation>
    <scope>NUCLEOTIDE SEQUENCE [LARGE SCALE GENOMIC DNA]</scope>
</reference>
<dbReference type="EMBL" id="CAXLJM020000017">
    <property type="protein sequence ID" value="CAL8084055.1"/>
    <property type="molecule type" value="Genomic_DNA"/>
</dbReference>
<name>A0ABP1Q057_9HEXA</name>
<accession>A0ABP1Q057</accession>
<evidence type="ECO:0000313" key="2">
    <source>
        <dbReference type="EMBL" id="CAL8084055.1"/>
    </source>
</evidence>
<feature type="transmembrane region" description="Helical" evidence="1">
    <location>
        <begin position="403"/>
        <end position="423"/>
    </location>
</feature>
<dbReference type="Proteomes" id="UP001642540">
    <property type="component" value="Unassembled WGS sequence"/>
</dbReference>
<keyword evidence="3" id="KW-1185">Reference proteome</keyword>
<proteinExistence type="predicted"/>
<evidence type="ECO:0000256" key="1">
    <source>
        <dbReference type="SAM" id="Phobius"/>
    </source>
</evidence>
<comment type="caution">
    <text evidence="2">The sequence shown here is derived from an EMBL/GenBank/DDBJ whole genome shotgun (WGS) entry which is preliminary data.</text>
</comment>
<organism evidence="2 3">
    <name type="scientific">Orchesella dallaii</name>
    <dbReference type="NCBI Taxonomy" id="48710"/>
    <lineage>
        <taxon>Eukaryota</taxon>
        <taxon>Metazoa</taxon>
        <taxon>Ecdysozoa</taxon>
        <taxon>Arthropoda</taxon>
        <taxon>Hexapoda</taxon>
        <taxon>Collembola</taxon>
        <taxon>Entomobryomorpha</taxon>
        <taxon>Entomobryoidea</taxon>
        <taxon>Orchesellidae</taxon>
        <taxon>Orchesellinae</taxon>
        <taxon>Orchesella</taxon>
    </lineage>
</organism>
<evidence type="ECO:0000313" key="3">
    <source>
        <dbReference type="Proteomes" id="UP001642540"/>
    </source>
</evidence>
<keyword evidence="1" id="KW-0472">Membrane</keyword>
<gene>
    <name evidence="2" type="ORF">ODALV1_LOCUS5680</name>
</gene>
<feature type="transmembrane region" description="Helical" evidence="1">
    <location>
        <begin position="364"/>
        <end position="383"/>
    </location>
</feature>
<keyword evidence="1" id="KW-0812">Transmembrane</keyword>
<keyword evidence="1" id="KW-1133">Transmembrane helix</keyword>
<dbReference type="Gene3D" id="1.10.287.70">
    <property type="match status" value="1"/>
</dbReference>